<comment type="caution">
    <text evidence="2">The sequence shown here is derived from an EMBL/GenBank/DDBJ whole genome shotgun (WGS) entry which is preliminary data.</text>
</comment>
<dbReference type="RefSeq" id="WP_161817577.1">
    <property type="nucleotide sequence ID" value="NZ_JAACJS010000006.1"/>
</dbReference>
<dbReference type="EMBL" id="JAACJS010000006">
    <property type="protein sequence ID" value="NCI49246.1"/>
    <property type="molecule type" value="Genomic_DNA"/>
</dbReference>
<evidence type="ECO:0000256" key="1">
    <source>
        <dbReference type="SAM" id="SignalP"/>
    </source>
</evidence>
<evidence type="ECO:0000313" key="2">
    <source>
        <dbReference type="EMBL" id="NCI49246.1"/>
    </source>
</evidence>
<keyword evidence="1" id="KW-0732">Signal</keyword>
<gene>
    <name evidence="2" type="ORF">GWC95_04875</name>
</gene>
<name>A0ABW9ZQ52_9BACT</name>
<accession>A0ABW9ZQ52</accession>
<feature type="chain" id="PRO_5047032597" evidence="1">
    <location>
        <begin position="24"/>
        <end position="281"/>
    </location>
</feature>
<sequence>MKQFLLRVLVMAVLVFIAGNTIAQPPPAWNETAVAKDSYNNVAKNRKIYVKINIRQGNLSNAPIWAEVFETVSDADGVFNIVVGRGVNDAAITPNPLADLSKVDWSMGPFFMNFKVAVAPTIPAAWWIPADNYVDIGTTELLSVPYAIYAGNATVTNVNTSIQPGPKNTFLVTDSAGNVNWRTPQAANTTVTTITNFNVSFNSGTGVNVDIPPNTTSVVDVKLEGVQVGDPILVTPLNDYPMWSIYSSWVEKPNYVRVRFANYTPDTVHVQGSQYKIVVIK</sequence>
<reference evidence="2 3" key="1">
    <citation type="submission" date="2020-01" db="EMBL/GenBank/DDBJ databases">
        <title>Genome analysis.</title>
        <authorList>
            <person name="Wu S."/>
            <person name="Wang G."/>
        </authorList>
    </citation>
    <scope>NUCLEOTIDE SEQUENCE [LARGE SCALE GENOMIC DNA]</scope>
    <source>
        <strain evidence="2 3">SYL130</strain>
    </source>
</reference>
<dbReference type="Proteomes" id="UP000753802">
    <property type="component" value="Unassembled WGS sequence"/>
</dbReference>
<organism evidence="2 3">
    <name type="scientific">Sediminibacterium roseum</name>
    <dbReference type="NCBI Taxonomy" id="1978412"/>
    <lineage>
        <taxon>Bacteria</taxon>
        <taxon>Pseudomonadati</taxon>
        <taxon>Bacteroidota</taxon>
        <taxon>Chitinophagia</taxon>
        <taxon>Chitinophagales</taxon>
        <taxon>Chitinophagaceae</taxon>
        <taxon>Sediminibacterium</taxon>
    </lineage>
</organism>
<evidence type="ECO:0000313" key="3">
    <source>
        <dbReference type="Proteomes" id="UP000753802"/>
    </source>
</evidence>
<feature type="signal peptide" evidence="1">
    <location>
        <begin position="1"/>
        <end position="23"/>
    </location>
</feature>
<protein>
    <submittedName>
        <fullName evidence="2">Uncharacterized protein</fullName>
    </submittedName>
</protein>
<proteinExistence type="predicted"/>
<keyword evidence="3" id="KW-1185">Reference proteome</keyword>